<evidence type="ECO:0000313" key="1">
    <source>
        <dbReference type="EMBL" id="MFC5346253.1"/>
    </source>
</evidence>
<reference evidence="2" key="1">
    <citation type="journal article" date="2019" name="Int. J. Syst. Evol. Microbiol.">
        <title>The Global Catalogue of Microorganisms (GCM) 10K type strain sequencing project: providing services to taxonomists for standard genome sequencing and annotation.</title>
        <authorList>
            <consortium name="The Broad Institute Genomics Platform"/>
            <consortium name="The Broad Institute Genome Sequencing Center for Infectious Disease"/>
            <person name="Wu L."/>
            <person name="Ma J."/>
        </authorList>
    </citation>
    <scope>NUCLEOTIDE SEQUENCE [LARGE SCALE GENOMIC DNA]</scope>
    <source>
        <strain evidence="2">JCM 12125</strain>
    </source>
</reference>
<sequence length="176" mass="19963">MTPTPARMTGGWDFRIINQSRNGLELVRTLQPLVWGVEGPEGPTFVVVPAMFVTDFASMPRIVRRRYPSFGPWARAALPHDWNYLTRGTQDISLCEVIVKGERMPMFSAEEVDDYHQLVREMGGPWPAFTRAQADDMMRDAMIVIANDREDGQPSRFDRGLIHRAVRMGGANGWGR</sequence>
<keyword evidence="2" id="KW-1185">Reference proteome</keyword>
<dbReference type="Proteomes" id="UP001596152">
    <property type="component" value="Unassembled WGS sequence"/>
</dbReference>
<protein>
    <submittedName>
        <fullName evidence="1">DUF1353 domain-containing protein</fullName>
    </submittedName>
</protein>
<accession>A0ABW0G0W3</accession>
<dbReference type="RefSeq" id="WP_374036767.1">
    <property type="nucleotide sequence ID" value="NZ_CP169082.1"/>
</dbReference>
<name>A0ABW0G0W3_9CAUL</name>
<proteinExistence type="predicted"/>
<gene>
    <name evidence="1" type="ORF">ACFPIE_20245</name>
</gene>
<dbReference type="Pfam" id="PF07087">
    <property type="entry name" value="DUF1353"/>
    <property type="match status" value="1"/>
</dbReference>
<dbReference type="InterPro" id="IPR010767">
    <property type="entry name" value="Phage_CGC-2007_Cje0229"/>
</dbReference>
<evidence type="ECO:0000313" key="2">
    <source>
        <dbReference type="Proteomes" id="UP001596152"/>
    </source>
</evidence>
<dbReference type="EMBL" id="JBHSLF010000056">
    <property type="protein sequence ID" value="MFC5346253.1"/>
    <property type="molecule type" value="Genomic_DNA"/>
</dbReference>
<comment type="caution">
    <text evidence="1">The sequence shown here is derived from an EMBL/GenBank/DDBJ whole genome shotgun (WGS) entry which is preliminary data.</text>
</comment>
<organism evidence="1 2">
    <name type="scientific">Brevundimonas staleyi</name>
    <dbReference type="NCBI Taxonomy" id="74326"/>
    <lineage>
        <taxon>Bacteria</taxon>
        <taxon>Pseudomonadati</taxon>
        <taxon>Pseudomonadota</taxon>
        <taxon>Alphaproteobacteria</taxon>
        <taxon>Caulobacterales</taxon>
        <taxon>Caulobacteraceae</taxon>
        <taxon>Brevundimonas</taxon>
    </lineage>
</organism>